<reference evidence="2 3" key="1">
    <citation type="submission" date="2018-10" db="EMBL/GenBank/DDBJ databases">
        <title>Transmission dynamics of multidrug resistant bacteria on intensive care unit surfaces.</title>
        <authorList>
            <person name="D'Souza A.W."/>
            <person name="Potter R.F."/>
            <person name="Wallace M."/>
            <person name="Shupe A."/>
            <person name="Patel S."/>
            <person name="Sun S."/>
            <person name="Gul D."/>
            <person name="Kwon J.H."/>
            <person name="Andleeb S."/>
            <person name="Burnham C.-A.D."/>
            <person name="Dantas G."/>
        </authorList>
    </citation>
    <scope>NUCLEOTIDE SEQUENCE [LARGE SCALE GENOMIC DNA]</scope>
    <source>
        <strain evidence="2 3">AS_373</strain>
    </source>
</reference>
<gene>
    <name evidence="2" type="ORF">EGT71_08305</name>
</gene>
<dbReference type="EMBL" id="RHXB01000004">
    <property type="protein sequence ID" value="RSE27422.1"/>
    <property type="molecule type" value="Genomic_DNA"/>
</dbReference>
<keyword evidence="2" id="KW-0378">Hydrolase</keyword>
<dbReference type="Proteomes" id="UP000275331">
    <property type="component" value="Unassembled WGS sequence"/>
</dbReference>
<proteinExistence type="predicted"/>
<comment type="caution">
    <text evidence="2">The sequence shown here is derived from an EMBL/GenBank/DDBJ whole genome shotgun (WGS) entry which is preliminary data.</text>
</comment>
<dbReference type="Pfam" id="PF13391">
    <property type="entry name" value="HNH_2"/>
    <property type="match status" value="1"/>
</dbReference>
<keyword evidence="2" id="KW-0255">Endonuclease</keyword>
<dbReference type="OrthoDB" id="529575at2"/>
<evidence type="ECO:0000259" key="1">
    <source>
        <dbReference type="Pfam" id="PF13391"/>
    </source>
</evidence>
<feature type="domain" description="HNH nuclease" evidence="1">
    <location>
        <begin position="161"/>
        <end position="213"/>
    </location>
</feature>
<evidence type="ECO:0000313" key="2">
    <source>
        <dbReference type="EMBL" id="RSE27422.1"/>
    </source>
</evidence>
<accession>A0A3R9F7B9</accession>
<sequence>MNLAEEELLEVAWYLSKYGYKKPPVALGVEKWKDAVALFYPRFGAGKSFTEFYNSLKNHRDHYDAWMSNVRIGWRNEDGTPRGLPSASQRVLQRMSLLSDAQIEQNILTKLTDITDIQEKYDIELIVKDQSIDETTKERLIAARLGQGVFRQKCLKLFPACAVTGYTFPPLLRASHIKPWSACESAKERLDPYNGIVLAAHIDALFDKGWISFSNDGYILLSEELDETIVKQLSLAGRKINKFPSFSHSYLEWHREHLLR</sequence>
<organism evidence="2 3">
    <name type="scientific">Atlantibacter subterraneus</name>
    <dbReference type="NCBI Taxonomy" id="255519"/>
    <lineage>
        <taxon>Bacteria</taxon>
        <taxon>Pseudomonadati</taxon>
        <taxon>Pseudomonadota</taxon>
        <taxon>Gammaproteobacteria</taxon>
        <taxon>Enterobacterales</taxon>
        <taxon>Enterobacteriaceae</taxon>
        <taxon>Atlantibacter</taxon>
    </lineage>
</organism>
<name>A0A3R9F7B9_9ENTR</name>
<protein>
    <submittedName>
        <fullName evidence="2">HNH endonuclease</fullName>
    </submittedName>
</protein>
<dbReference type="AlphaFoldDB" id="A0A3R9F7B9"/>
<dbReference type="RefSeq" id="WP_125293265.1">
    <property type="nucleotide sequence ID" value="NZ_RHWZ01000004.1"/>
</dbReference>
<dbReference type="GO" id="GO:0004519">
    <property type="term" value="F:endonuclease activity"/>
    <property type="evidence" value="ECO:0007669"/>
    <property type="project" value="UniProtKB-KW"/>
</dbReference>
<dbReference type="InterPro" id="IPR003615">
    <property type="entry name" value="HNH_nuc"/>
</dbReference>
<evidence type="ECO:0000313" key="3">
    <source>
        <dbReference type="Proteomes" id="UP000275331"/>
    </source>
</evidence>
<keyword evidence="2" id="KW-0540">Nuclease</keyword>